<evidence type="ECO:0000256" key="1">
    <source>
        <dbReference type="ARBA" id="ARBA00022729"/>
    </source>
</evidence>
<proteinExistence type="predicted"/>
<reference evidence="3" key="1">
    <citation type="submission" date="2018-06" db="EMBL/GenBank/DDBJ databases">
        <authorList>
            <person name="Zhirakovskaya E."/>
        </authorList>
    </citation>
    <scope>NUCLEOTIDE SEQUENCE</scope>
</reference>
<dbReference type="Gene3D" id="3.40.190.10">
    <property type="entry name" value="Periplasmic binding protein-like II"/>
    <property type="match status" value="2"/>
</dbReference>
<accession>A0A3B0SKG7</accession>
<organism evidence="3">
    <name type="scientific">hydrothermal vent metagenome</name>
    <dbReference type="NCBI Taxonomy" id="652676"/>
    <lineage>
        <taxon>unclassified sequences</taxon>
        <taxon>metagenomes</taxon>
        <taxon>ecological metagenomes</taxon>
    </lineage>
</organism>
<protein>
    <recommendedName>
        <fullName evidence="2">Solute-binding protein family 3/N-terminal domain-containing protein</fullName>
    </recommendedName>
</protein>
<sequence>MANLALFCFVLDFPRGVFLKKFIGNISASLFLAMVAIYLSGATSPVYAQEKNASKPVVVPLFRHIDPTKKDPDFKAYQVIRFSVTDDFPPFSYRTGNGALTGFNIAVANAMCRILRVECLFSVKPFDQANKAIENKEADAVLTGLAETAETTKTLAFTRPYYRFSARFAVRKISTIKTNNTRAMAGKRLGAIAGTQHATFLKDTFRRSKLREFDNADDAFEGLRTGAVDALFGDSLQLMFWITGAKSKDCCRFVGDAYVDQKTFSQPMAIAVGADNKKLRDLLDHALDRLQISGRYSKIFLQYFPLSPWSDGDSKPKNAT</sequence>
<gene>
    <name evidence="3" type="ORF">MNBD_ALPHA08-996</name>
</gene>
<name>A0A3B0SKG7_9ZZZZ</name>
<evidence type="ECO:0000313" key="3">
    <source>
        <dbReference type="EMBL" id="VAW02862.1"/>
    </source>
</evidence>
<dbReference type="SUPFAM" id="SSF53850">
    <property type="entry name" value="Periplasmic binding protein-like II"/>
    <property type="match status" value="1"/>
</dbReference>
<feature type="domain" description="Solute-binding protein family 3/N-terminal" evidence="2">
    <location>
        <begin position="79"/>
        <end position="305"/>
    </location>
</feature>
<dbReference type="InterPro" id="IPR001638">
    <property type="entry name" value="Solute-binding_3/MltF_N"/>
</dbReference>
<dbReference type="SMART" id="SM00062">
    <property type="entry name" value="PBPb"/>
    <property type="match status" value="1"/>
</dbReference>
<dbReference type="Pfam" id="PF00497">
    <property type="entry name" value="SBP_bac_3"/>
    <property type="match status" value="1"/>
</dbReference>
<evidence type="ECO:0000259" key="2">
    <source>
        <dbReference type="SMART" id="SM00062"/>
    </source>
</evidence>
<dbReference type="AlphaFoldDB" id="A0A3B0SKG7"/>
<keyword evidence="1" id="KW-0732">Signal</keyword>
<dbReference type="PANTHER" id="PTHR35936">
    <property type="entry name" value="MEMBRANE-BOUND LYTIC MUREIN TRANSGLYCOSYLASE F"/>
    <property type="match status" value="1"/>
</dbReference>
<dbReference type="EMBL" id="UOEC01000203">
    <property type="protein sequence ID" value="VAW02862.1"/>
    <property type="molecule type" value="Genomic_DNA"/>
</dbReference>
<dbReference type="PANTHER" id="PTHR35936:SF35">
    <property type="entry name" value="L-CYSTINE-BINDING PROTEIN TCYJ"/>
    <property type="match status" value="1"/>
</dbReference>